<dbReference type="Proteomes" id="UP001428817">
    <property type="component" value="Unassembled WGS sequence"/>
</dbReference>
<evidence type="ECO:0000313" key="5">
    <source>
        <dbReference type="EMBL" id="GAA5173035.1"/>
    </source>
</evidence>
<dbReference type="SUPFAM" id="SSF160467">
    <property type="entry name" value="PH0987 N-terminal domain-like"/>
    <property type="match status" value="1"/>
</dbReference>
<evidence type="ECO:0000256" key="1">
    <source>
        <dbReference type="ARBA" id="ARBA00022741"/>
    </source>
</evidence>
<comment type="caution">
    <text evidence="5">The sequence shown here is derived from an EMBL/GenBank/DDBJ whole genome shotgun (WGS) entry which is preliminary data.</text>
</comment>
<proteinExistence type="predicted"/>
<feature type="domain" description="Carboxyltransferase" evidence="4">
    <location>
        <begin position="1"/>
        <end position="191"/>
    </location>
</feature>
<keyword evidence="6" id="KW-1185">Reference proteome</keyword>
<gene>
    <name evidence="5" type="ORF">GCM10023321_73800</name>
</gene>
<dbReference type="PANTHER" id="PTHR34698">
    <property type="entry name" value="5-OXOPROLINASE SUBUNIT B"/>
    <property type="match status" value="1"/>
</dbReference>
<keyword evidence="2 5" id="KW-0378">Hydrolase</keyword>
<dbReference type="InterPro" id="IPR010016">
    <property type="entry name" value="PxpB"/>
</dbReference>
<reference evidence="6" key="1">
    <citation type="journal article" date="2019" name="Int. J. Syst. Evol. Microbiol.">
        <title>The Global Catalogue of Microorganisms (GCM) 10K type strain sequencing project: providing services to taxonomists for standard genome sequencing and annotation.</title>
        <authorList>
            <consortium name="The Broad Institute Genomics Platform"/>
            <consortium name="The Broad Institute Genome Sequencing Center for Infectious Disease"/>
            <person name="Wu L."/>
            <person name="Ma J."/>
        </authorList>
    </citation>
    <scope>NUCLEOTIDE SEQUENCE [LARGE SCALE GENOMIC DNA]</scope>
    <source>
        <strain evidence="6">JCM 18303</strain>
    </source>
</reference>
<keyword evidence="1" id="KW-0547">Nucleotide-binding</keyword>
<dbReference type="RefSeq" id="WP_185065511.1">
    <property type="nucleotide sequence ID" value="NZ_BAABJP010000055.1"/>
</dbReference>
<dbReference type="InterPro" id="IPR003833">
    <property type="entry name" value="CT_C_D"/>
</dbReference>
<dbReference type="Pfam" id="PF02682">
    <property type="entry name" value="CT_C_D"/>
    <property type="match status" value="1"/>
</dbReference>
<dbReference type="Gene3D" id="2.40.100.10">
    <property type="entry name" value="Cyclophilin-like"/>
    <property type="match status" value="1"/>
</dbReference>
<sequence>MHILRCGAEAVLVELDDREQVLGLRAALREAGPDGLLEVVPGARTVLVRFDPALTGLARLRELLEKLPLSVREDAEPDEVVVPVRYDGADLADVAELTGLTVPEVIARHIQGEYRVAFCGFAPGFAYITGLDRRLHVPRRDSPRTSVPTGSVALADEYTGIYPSPSPGGWRLIGRTELRLWDLDRDPPTLLVPGTRVRFEEAG</sequence>
<dbReference type="GO" id="GO:0016787">
    <property type="term" value="F:hydrolase activity"/>
    <property type="evidence" value="ECO:0007669"/>
    <property type="project" value="UniProtKB-KW"/>
</dbReference>
<dbReference type="Gene3D" id="3.30.1360.40">
    <property type="match status" value="1"/>
</dbReference>
<evidence type="ECO:0000259" key="4">
    <source>
        <dbReference type="SMART" id="SM00796"/>
    </source>
</evidence>
<organism evidence="5 6">
    <name type="scientific">Pseudonocardia eucalypti</name>
    <dbReference type="NCBI Taxonomy" id="648755"/>
    <lineage>
        <taxon>Bacteria</taxon>
        <taxon>Bacillati</taxon>
        <taxon>Actinomycetota</taxon>
        <taxon>Actinomycetes</taxon>
        <taxon>Pseudonocardiales</taxon>
        <taxon>Pseudonocardiaceae</taxon>
        <taxon>Pseudonocardia</taxon>
    </lineage>
</organism>
<dbReference type="SMART" id="SM00796">
    <property type="entry name" value="AHS1"/>
    <property type="match status" value="1"/>
</dbReference>
<evidence type="ECO:0000256" key="3">
    <source>
        <dbReference type="ARBA" id="ARBA00022840"/>
    </source>
</evidence>
<dbReference type="InterPro" id="IPR029000">
    <property type="entry name" value="Cyclophilin-like_dom_sf"/>
</dbReference>
<evidence type="ECO:0000256" key="2">
    <source>
        <dbReference type="ARBA" id="ARBA00022801"/>
    </source>
</evidence>
<name>A0ABP9R996_9PSEU</name>
<keyword evidence="3" id="KW-0067">ATP-binding</keyword>
<protein>
    <submittedName>
        <fullName evidence="5">Allophanate hydrolase subunit 1</fullName>
    </submittedName>
</protein>
<dbReference type="EMBL" id="BAABJP010000055">
    <property type="protein sequence ID" value="GAA5173035.1"/>
    <property type="molecule type" value="Genomic_DNA"/>
</dbReference>
<dbReference type="PANTHER" id="PTHR34698:SF2">
    <property type="entry name" value="5-OXOPROLINASE SUBUNIT B"/>
    <property type="match status" value="1"/>
</dbReference>
<dbReference type="SUPFAM" id="SSF50891">
    <property type="entry name" value="Cyclophilin-like"/>
    <property type="match status" value="1"/>
</dbReference>
<evidence type="ECO:0000313" key="6">
    <source>
        <dbReference type="Proteomes" id="UP001428817"/>
    </source>
</evidence>
<accession>A0ABP9R996</accession>